<dbReference type="EMBL" id="BDOQ01000003">
    <property type="protein sequence ID" value="GBG13552.1"/>
    <property type="molecule type" value="Genomic_DNA"/>
</dbReference>
<protein>
    <submittedName>
        <fullName evidence="1">Hemolysin D</fullName>
    </submittedName>
</protein>
<comment type="caution">
    <text evidence="1">The sequence shown here is derived from an EMBL/GenBank/DDBJ whole genome shotgun (WGS) entry which is preliminary data.</text>
</comment>
<evidence type="ECO:0000313" key="1">
    <source>
        <dbReference type="EMBL" id="GBG13552.1"/>
    </source>
</evidence>
<dbReference type="AlphaFoldDB" id="A0A2R5F5D0"/>
<dbReference type="Proteomes" id="UP000245081">
    <property type="component" value="Unassembled WGS sequence"/>
</dbReference>
<proteinExistence type="predicted"/>
<keyword evidence="2" id="KW-1185">Reference proteome</keyword>
<name>A0A2R5F5D0_9PROT</name>
<sequence>MSDYPTQRDDERFQQVLGRLDALVRRGQGDEMPPPPPPAVSEATIPVLTEVYQPEESEQLRPHGEQSLLHEVEAVVLDAVPEMAKMLADAVESQVKPTVNQVLDAVIAEMRPQIEEKIRQRLMQALANHCG</sequence>
<organism evidence="1 2">
    <name type="scientific">Novimethylophilus kurashikiensis</name>
    <dbReference type="NCBI Taxonomy" id="1825523"/>
    <lineage>
        <taxon>Bacteria</taxon>
        <taxon>Pseudomonadati</taxon>
        <taxon>Pseudomonadota</taxon>
        <taxon>Betaproteobacteria</taxon>
        <taxon>Nitrosomonadales</taxon>
        <taxon>Methylophilaceae</taxon>
        <taxon>Novimethylophilus</taxon>
    </lineage>
</organism>
<reference evidence="1 2" key="1">
    <citation type="journal article" date="2018" name="Environ. Microbiol.">
        <title>Isolation and genomic characterization of Novimethylophilus kurashikiensis gen. nov. sp. nov., a new lanthanide-dependent methylotrophic species of Methylophilaceae.</title>
        <authorList>
            <person name="Lv H."/>
            <person name="Sahin N."/>
            <person name="Tani A."/>
        </authorList>
    </citation>
    <scope>NUCLEOTIDE SEQUENCE [LARGE SCALE GENOMIC DNA]</scope>
    <source>
        <strain evidence="1 2">La2-4</strain>
    </source>
</reference>
<accession>A0A2R5F5D0</accession>
<evidence type="ECO:0000313" key="2">
    <source>
        <dbReference type="Proteomes" id="UP000245081"/>
    </source>
</evidence>
<gene>
    <name evidence="1" type="ORF">NMK_1103</name>
</gene>
<dbReference type="RefSeq" id="WP_109014739.1">
    <property type="nucleotide sequence ID" value="NZ_BDOQ01000003.1"/>
</dbReference>